<dbReference type="EMBL" id="JAWONS010000123">
    <property type="protein sequence ID" value="MDW2797562.1"/>
    <property type="molecule type" value="Genomic_DNA"/>
</dbReference>
<evidence type="ECO:0000256" key="6">
    <source>
        <dbReference type="ARBA" id="ARBA00022695"/>
    </source>
</evidence>
<evidence type="ECO:0000256" key="10">
    <source>
        <dbReference type="HAMAP-Rule" id="MF_00366"/>
    </source>
</evidence>
<evidence type="ECO:0000256" key="4">
    <source>
        <dbReference type="ARBA" id="ARBA00022478"/>
    </source>
</evidence>
<dbReference type="NCBIfam" id="TIGR00690">
    <property type="entry name" value="rpoZ"/>
    <property type="match status" value="1"/>
</dbReference>
<reference evidence="11 12" key="1">
    <citation type="submission" date="2023-10" db="EMBL/GenBank/DDBJ databases">
        <title>A novel Glycoside Hydrolase 43-Like Enzyme from Clostrdium boliviensis is an Endo-xylanase, and a Candidate for Xylooligosaccharides Production from Different Xylan Substrates.</title>
        <authorList>
            <person name="Alvarez M.T."/>
            <person name="Rocabado-Villegas L.R."/>
            <person name="Salas-Veizaga D.M."/>
            <person name="Linares-Pasten J.A."/>
            <person name="Gudmundsdottir E.E."/>
            <person name="Hreggvidsson G.O."/>
            <person name="Adlercreutz P."/>
            <person name="Nordberg Karlsson E."/>
        </authorList>
    </citation>
    <scope>NUCLEOTIDE SEQUENCE [LARGE SCALE GENOMIC DNA]</scope>
    <source>
        <strain evidence="11 12">E-1</strain>
    </source>
</reference>
<comment type="caution">
    <text evidence="11">The sequence shown here is derived from an EMBL/GenBank/DDBJ whole genome shotgun (WGS) entry which is preliminary data.</text>
</comment>
<dbReference type="GO" id="GO:0000428">
    <property type="term" value="C:DNA-directed RNA polymerase complex"/>
    <property type="evidence" value="ECO:0007669"/>
    <property type="project" value="UniProtKB-KW"/>
</dbReference>
<evidence type="ECO:0000256" key="2">
    <source>
        <dbReference type="ARBA" id="ARBA00012418"/>
    </source>
</evidence>
<evidence type="ECO:0000313" key="12">
    <source>
        <dbReference type="Proteomes" id="UP001276854"/>
    </source>
</evidence>
<comment type="catalytic activity">
    <reaction evidence="9 10">
        <text>RNA(n) + a ribonucleoside 5'-triphosphate = RNA(n+1) + diphosphate</text>
        <dbReference type="Rhea" id="RHEA:21248"/>
        <dbReference type="Rhea" id="RHEA-COMP:14527"/>
        <dbReference type="Rhea" id="RHEA-COMP:17342"/>
        <dbReference type="ChEBI" id="CHEBI:33019"/>
        <dbReference type="ChEBI" id="CHEBI:61557"/>
        <dbReference type="ChEBI" id="CHEBI:140395"/>
        <dbReference type="EC" id="2.7.7.6"/>
    </reaction>
</comment>
<gene>
    <name evidence="10 11" type="primary">rpoZ</name>
    <name evidence="11" type="ORF">RZO55_08235</name>
</gene>
<dbReference type="InterPro" id="IPR003716">
    <property type="entry name" value="DNA-dir_RNA_pol_omega"/>
</dbReference>
<keyword evidence="12" id="KW-1185">Reference proteome</keyword>
<comment type="function">
    <text evidence="10">Promotes RNA polymerase assembly. Latches the N- and C-terminal regions of the beta' subunit thereby facilitating its interaction with the beta and alpha subunits.</text>
</comment>
<evidence type="ECO:0000256" key="5">
    <source>
        <dbReference type="ARBA" id="ARBA00022679"/>
    </source>
</evidence>
<dbReference type="GO" id="GO:0003899">
    <property type="term" value="F:DNA-directed RNA polymerase activity"/>
    <property type="evidence" value="ECO:0007669"/>
    <property type="project" value="UniProtKB-EC"/>
</dbReference>
<dbReference type="HAMAP" id="MF_00366">
    <property type="entry name" value="RNApol_bact_RpoZ"/>
    <property type="match status" value="1"/>
</dbReference>
<name>A0ABU4GMT8_9CLOT</name>
<dbReference type="RefSeq" id="WP_318063812.1">
    <property type="nucleotide sequence ID" value="NZ_JAWONS010000123.1"/>
</dbReference>
<keyword evidence="6 10" id="KW-0548">Nucleotidyltransferase</keyword>
<dbReference type="Pfam" id="PF01192">
    <property type="entry name" value="RNA_pol_Rpb6"/>
    <property type="match status" value="1"/>
</dbReference>
<keyword evidence="4 10" id="KW-0240">DNA-directed RNA polymerase</keyword>
<keyword evidence="5 10" id="KW-0808">Transferase</keyword>
<dbReference type="Gene3D" id="3.90.940.10">
    <property type="match status" value="1"/>
</dbReference>
<dbReference type="EC" id="2.7.7.6" evidence="2 10"/>
<dbReference type="SMART" id="SM01409">
    <property type="entry name" value="RNA_pol_Rpb6"/>
    <property type="match status" value="1"/>
</dbReference>
<dbReference type="SUPFAM" id="SSF63562">
    <property type="entry name" value="RPB6/omega subunit-like"/>
    <property type="match status" value="1"/>
</dbReference>
<evidence type="ECO:0000256" key="9">
    <source>
        <dbReference type="ARBA" id="ARBA00048552"/>
    </source>
</evidence>
<proteinExistence type="inferred from homology"/>
<keyword evidence="7 10" id="KW-0804">Transcription</keyword>
<evidence type="ECO:0000256" key="3">
    <source>
        <dbReference type="ARBA" id="ARBA00013725"/>
    </source>
</evidence>
<protein>
    <recommendedName>
        <fullName evidence="3 10">DNA-directed RNA polymerase subunit omega</fullName>
        <shortName evidence="10">RNAP omega subunit</shortName>
        <ecNumber evidence="2 10">2.7.7.6</ecNumber>
    </recommendedName>
    <alternativeName>
        <fullName evidence="10">RNA polymerase omega subunit</fullName>
    </alternativeName>
    <alternativeName>
        <fullName evidence="8 10">Transcriptase subunit omega</fullName>
    </alternativeName>
</protein>
<dbReference type="InterPro" id="IPR006110">
    <property type="entry name" value="Pol_omega/Rpo6/RPB6"/>
</dbReference>
<comment type="similarity">
    <text evidence="1 10">Belongs to the RNA polymerase subunit omega family.</text>
</comment>
<comment type="subunit">
    <text evidence="10">The RNAP catalytic core consists of 2 alpha, 1 beta, 1 beta' and 1 omega subunit. When a sigma factor is associated with the core the holoenzyme is formed, which can initiate transcription.</text>
</comment>
<sequence>MLHPSYSDLINVVNSEVEPGEAPVIQSRYSIVIAAAKRARQIIGGADTEVPGAGKKPLSVAVEELYEGRVKILSEADATEEDDN</sequence>
<evidence type="ECO:0000256" key="8">
    <source>
        <dbReference type="ARBA" id="ARBA00029924"/>
    </source>
</evidence>
<organism evidence="11 12">
    <name type="scientific">Clostridium boliviensis</name>
    <dbReference type="NCBI Taxonomy" id="318465"/>
    <lineage>
        <taxon>Bacteria</taxon>
        <taxon>Bacillati</taxon>
        <taxon>Bacillota</taxon>
        <taxon>Clostridia</taxon>
        <taxon>Eubacteriales</taxon>
        <taxon>Clostridiaceae</taxon>
        <taxon>Clostridium</taxon>
    </lineage>
</organism>
<evidence type="ECO:0000256" key="1">
    <source>
        <dbReference type="ARBA" id="ARBA00006711"/>
    </source>
</evidence>
<dbReference type="Proteomes" id="UP001276854">
    <property type="component" value="Unassembled WGS sequence"/>
</dbReference>
<evidence type="ECO:0000256" key="7">
    <source>
        <dbReference type="ARBA" id="ARBA00023163"/>
    </source>
</evidence>
<evidence type="ECO:0000313" key="11">
    <source>
        <dbReference type="EMBL" id="MDW2797562.1"/>
    </source>
</evidence>
<dbReference type="InterPro" id="IPR036161">
    <property type="entry name" value="RPB6/omega-like_sf"/>
</dbReference>
<accession>A0ABU4GMT8</accession>